<evidence type="ECO:0000256" key="1">
    <source>
        <dbReference type="ARBA" id="ARBA00007435"/>
    </source>
</evidence>
<dbReference type="EMBL" id="OBEH01000004">
    <property type="protein sequence ID" value="SNZ00896.1"/>
    <property type="molecule type" value="Genomic_DNA"/>
</dbReference>
<dbReference type="Pfam" id="PF01541">
    <property type="entry name" value="GIY-YIG"/>
    <property type="match status" value="1"/>
</dbReference>
<dbReference type="AlphaFoldDB" id="A0A285MYM7"/>
<keyword evidence="4" id="KW-1185">Reference proteome</keyword>
<keyword evidence="3" id="KW-0540">Nuclease</keyword>
<dbReference type="SUPFAM" id="SSF82771">
    <property type="entry name" value="GIY-YIG endonuclease"/>
    <property type="match status" value="1"/>
</dbReference>
<dbReference type="CDD" id="cd10456">
    <property type="entry name" value="GIY-YIG_UPF0213"/>
    <property type="match status" value="1"/>
</dbReference>
<feature type="domain" description="GIY-YIG" evidence="2">
    <location>
        <begin position="14"/>
        <end position="89"/>
    </location>
</feature>
<sequence>MVAERSRSHNEVCMKGYVYILECSDGSYYAGSTIDLDKRLQEHQDGRGANHTKKRLPVKLVYVEEYLRIDTAFYREKQIQGWTRVKKEALIHGAFEILQDLAECKNETHFRYFKEKE</sequence>
<keyword evidence="3" id="KW-0255">Endonuclease</keyword>
<protein>
    <submittedName>
        <fullName evidence="3">Putative endonuclease</fullName>
    </submittedName>
</protein>
<evidence type="ECO:0000313" key="4">
    <source>
        <dbReference type="Proteomes" id="UP000219048"/>
    </source>
</evidence>
<evidence type="ECO:0000313" key="3">
    <source>
        <dbReference type="EMBL" id="SNZ00896.1"/>
    </source>
</evidence>
<organism evidence="3 4">
    <name type="scientific">Flagellimonas pacifica</name>
    <dbReference type="NCBI Taxonomy" id="1247520"/>
    <lineage>
        <taxon>Bacteria</taxon>
        <taxon>Pseudomonadati</taxon>
        <taxon>Bacteroidota</taxon>
        <taxon>Flavobacteriia</taxon>
        <taxon>Flavobacteriales</taxon>
        <taxon>Flavobacteriaceae</taxon>
        <taxon>Flagellimonas</taxon>
    </lineage>
</organism>
<comment type="similarity">
    <text evidence="1">Belongs to the UPF0213 family.</text>
</comment>
<dbReference type="InterPro" id="IPR050190">
    <property type="entry name" value="UPF0213_domain"/>
</dbReference>
<dbReference type="PROSITE" id="PS50164">
    <property type="entry name" value="GIY_YIG"/>
    <property type="match status" value="1"/>
</dbReference>
<reference evidence="4" key="1">
    <citation type="submission" date="2017-09" db="EMBL/GenBank/DDBJ databases">
        <authorList>
            <person name="Varghese N."/>
            <person name="Submissions S."/>
        </authorList>
    </citation>
    <scope>NUCLEOTIDE SEQUENCE [LARGE SCALE GENOMIC DNA]</scope>
    <source>
        <strain evidence="4">DSM 25885</strain>
    </source>
</reference>
<dbReference type="InterPro" id="IPR035901">
    <property type="entry name" value="GIY-YIG_endonuc_sf"/>
</dbReference>
<dbReference type="Gene3D" id="3.40.1440.10">
    <property type="entry name" value="GIY-YIG endonuclease"/>
    <property type="match status" value="1"/>
</dbReference>
<dbReference type="Proteomes" id="UP000219048">
    <property type="component" value="Unassembled WGS sequence"/>
</dbReference>
<dbReference type="SMART" id="SM00465">
    <property type="entry name" value="GIYc"/>
    <property type="match status" value="1"/>
</dbReference>
<evidence type="ECO:0000259" key="2">
    <source>
        <dbReference type="PROSITE" id="PS50164"/>
    </source>
</evidence>
<keyword evidence="3" id="KW-0378">Hydrolase</keyword>
<dbReference type="PANTHER" id="PTHR34477:SF1">
    <property type="entry name" value="UPF0213 PROTEIN YHBQ"/>
    <property type="match status" value="1"/>
</dbReference>
<name>A0A285MYM7_9FLAO</name>
<dbReference type="GO" id="GO:0004519">
    <property type="term" value="F:endonuclease activity"/>
    <property type="evidence" value="ECO:0007669"/>
    <property type="project" value="UniProtKB-KW"/>
</dbReference>
<dbReference type="PANTHER" id="PTHR34477">
    <property type="entry name" value="UPF0213 PROTEIN YHBQ"/>
    <property type="match status" value="1"/>
</dbReference>
<proteinExistence type="inferred from homology"/>
<accession>A0A285MYM7</accession>
<dbReference type="InterPro" id="IPR000305">
    <property type="entry name" value="GIY-YIG_endonuc"/>
</dbReference>
<gene>
    <name evidence="3" type="ORF">SAMN06265377_2723</name>
</gene>